<evidence type="ECO:0000313" key="2">
    <source>
        <dbReference type="Proteomes" id="UP000190750"/>
    </source>
</evidence>
<dbReference type="STRING" id="28066.RF819_08565"/>
<accession>A0A1T1ARM9</accession>
<evidence type="ECO:0008006" key="3">
    <source>
        <dbReference type="Google" id="ProtNLM"/>
    </source>
</evidence>
<sequence>MSLSNSAANPTPTDASLCPLCGQPNQCAMEAQRVTGQEQALCWCTQVTFSQGLLDSIPAAGQHLACVCATCATKKQV</sequence>
<proteinExistence type="predicted"/>
<dbReference type="RefSeq" id="WP_078364591.1">
    <property type="nucleotide sequence ID" value="NZ_MTJN01000002.1"/>
</dbReference>
<evidence type="ECO:0000313" key="1">
    <source>
        <dbReference type="EMBL" id="OOV06771.1"/>
    </source>
</evidence>
<dbReference type="InterPro" id="IPR032720">
    <property type="entry name" value="Cys_rich_CWC"/>
</dbReference>
<comment type="caution">
    <text evidence="1">The sequence shown here is derived from an EMBL/GenBank/DDBJ whole genome shotgun (WGS) entry which is preliminary data.</text>
</comment>
<reference evidence="1 2" key="1">
    <citation type="submission" date="2017-01" db="EMBL/GenBank/DDBJ databases">
        <title>Genome sequencing of Rhodoferax fermentans JCM 7819.</title>
        <authorList>
            <person name="Kim Y.J."/>
            <person name="Farh M.E.-A."/>
            <person name="Yang D.-C."/>
        </authorList>
    </citation>
    <scope>NUCLEOTIDE SEQUENCE [LARGE SCALE GENOMIC DNA]</scope>
    <source>
        <strain evidence="1 2">JCM 7819</strain>
    </source>
</reference>
<protein>
    <recommendedName>
        <fullName evidence="3">DNA or RNA helicase of superfamily II</fullName>
    </recommendedName>
</protein>
<dbReference type="Pfam" id="PF14375">
    <property type="entry name" value="Cys_rich_CWC"/>
    <property type="match status" value="1"/>
</dbReference>
<gene>
    <name evidence="1" type="ORF">RF819_08565</name>
</gene>
<keyword evidence="2" id="KW-1185">Reference proteome</keyword>
<dbReference type="Proteomes" id="UP000190750">
    <property type="component" value="Unassembled WGS sequence"/>
</dbReference>
<dbReference type="OrthoDB" id="8912324at2"/>
<dbReference type="AlphaFoldDB" id="A0A1T1ARM9"/>
<name>A0A1T1ARM9_RHOFE</name>
<dbReference type="EMBL" id="MTJN01000002">
    <property type="protein sequence ID" value="OOV06771.1"/>
    <property type="molecule type" value="Genomic_DNA"/>
</dbReference>
<organism evidence="1 2">
    <name type="scientific">Rhodoferax fermentans</name>
    <dbReference type="NCBI Taxonomy" id="28066"/>
    <lineage>
        <taxon>Bacteria</taxon>
        <taxon>Pseudomonadati</taxon>
        <taxon>Pseudomonadota</taxon>
        <taxon>Betaproteobacteria</taxon>
        <taxon>Burkholderiales</taxon>
        <taxon>Comamonadaceae</taxon>
        <taxon>Rhodoferax</taxon>
    </lineage>
</organism>